<dbReference type="OrthoDB" id="9803050at2"/>
<dbReference type="RefSeq" id="WP_091204642.1">
    <property type="nucleotide sequence ID" value="NZ_FONQ01000006.1"/>
</dbReference>
<accession>A0A1I2ET85</accession>
<dbReference type="Pfam" id="PF13715">
    <property type="entry name" value="CarbopepD_reg_2"/>
    <property type="match status" value="1"/>
</dbReference>
<sequence>MKYTSVLFFCLVFVLSMTAQNRSKAIALKDILQSIEKQHLIYFNYIDNEIVTLKIVPPKKSLSLNKKISYLEKKTNLFFENIDNKFITIHSNNTVDSKNICGYVFSKEDNSPLENVNIKFEDGFSTSTNKKGYFELKKEKSTDLLISNIGYTTEKISVSDLQNKNCLKIYIEVEVSELNNIIANQLLTSGISKKINGTFEIKPKKLGILPGLIEPDVLQTMLQIPGIYSADESISSINVRGGTHDQNLFLWNGIKMYQTGHFFGLISAFNPNLAHTISITKNGTSAFFGEGVSSFVDISSNSNKFKKNSFSAGINMIDADVYSKFKISKKSFIEISGRKSITDLVKTPTYKEYYNKAFQNTSITNFSNNQNIDYLGDEKFNFYDITAKYSQQIGEKNHFILDFITINDQLKIFQTTNASSQIQSENNILYQKNYGGNLSWVRNWNTKNSTHLNAYTSSYVLNAEKNKIQDNQIIKQKNEVLDNGFKLENSHAINSKFTLKNGYQFNEIGTINSDEVNSPIFYRRIKEVLRIHALVVEAKYNDTLSKIYFNAGLRLNYIEQFKKNLLEPRLQFNYAITKYFNLEVLGEFKSQNSYQVIDLQNDYFGIEKRRWILANNTTIPIQRSKQASISLFYNKNNWLFTVDNFYKKVTGINSSSQEFQNQLEFVKTNGDYEVLGMEMLVQKKINHFITWFSYTYNTNNYYFPNLEQPVFPNNFKLDHIISWAGIYERKNLKIALGSKWYSGKPETTPVSSTINYSNFSNPKIDYNTPNNKILDDFFQVNFSTTYKWESLNQIQYKLGFSLLNVLNRKNEINEYYRINTVTNSIEDVKTFSLRRTPNLSFRIAY</sequence>
<dbReference type="EMBL" id="FONQ01000006">
    <property type="protein sequence ID" value="SFE95676.1"/>
    <property type="molecule type" value="Genomic_DNA"/>
</dbReference>
<dbReference type="Gene3D" id="2.170.130.10">
    <property type="entry name" value="TonB-dependent receptor, plug domain"/>
    <property type="match status" value="1"/>
</dbReference>
<keyword evidence="3" id="KW-0675">Receptor</keyword>
<proteinExistence type="predicted"/>
<feature type="signal peptide" evidence="1">
    <location>
        <begin position="1"/>
        <end position="19"/>
    </location>
</feature>
<dbReference type="Pfam" id="PF07715">
    <property type="entry name" value="Plug"/>
    <property type="match status" value="1"/>
</dbReference>
<dbReference type="InterPro" id="IPR008969">
    <property type="entry name" value="CarboxyPept-like_regulatory"/>
</dbReference>
<dbReference type="SUPFAM" id="SSF49464">
    <property type="entry name" value="Carboxypeptidase regulatory domain-like"/>
    <property type="match status" value="1"/>
</dbReference>
<evidence type="ECO:0000313" key="3">
    <source>
        <dbReference type="EMBL" id="SFE95676.1"/>
    </source>
</evidence>
<feature type="chain" id="PRO_5011790197" evidence="1">
    <location>
        <begin position="20"/>
        <end position="845"/>
    </location>
</feature>
<dbReference type="SUPFAM" id="SSF56935">
    <property type="entry name" value="Porins"/>
    <property type="match status" value="1"/>
</dbReference>
<dbReference type="AlphaFoldDB" id="A0A1I2ET85"/>
<name>A0A1I2ET85_9FLAO</name>
<organism evidence="3 4">
    <name type="scientific">Flavobacterium xueshanense</name>
    <dbReference type="NCBI Taxonomy" id="935223"/>
    <lineage>
        <taxon>Bacteria</taxon>
        <taxon>Pseudomonadati</taxon>
        <taxon>Bacteroidota</taxon>
        <taxon>Flavobacteriia</taxon>
        <taxon>Flavobacteriales</taxon>
        <taxon>Flavobacteriaceae</taxon>
        <taxon>Flavobacterium</taxon>
    </lineage>
</organism>
<protein>
    <submittedName>
        <fullName evidence="3">TonB-dependent Receptor Plug Domain</fullName>
    </submittedName>
</protein>
<evidence type="ECO:0000259" key="2">
    <source>
        <dbReference type="Pfam" id="PF07715"/>
    </source>
</evidence>
<dbReference type="Proteomes" id="UP000198596">
    <property type="component" value="Unassembled WGS sequence"/>
</dbReference>
<feature type="domain" description="TonB-dependent receptor plug" evidence="2">
    <location>
        <begin position="219"/>
        <end position="291"/>
    </location>
</feature>
<dbReference type="STRING" id="935223.SAMN04488131_106105"/>
<evidence type="ECO:0000256" key="1">
    <source>
        <dbReference type="SAM" id="SignalP"/>
    </source>
</evidence>
<keyword evidence="1" id="KW-0732">Signal</keyword>
<dbReference type="InterPro" id="IPR037066">
    <property type="entry name" value="Plug_dom_sf"/>
</dbReference>
<keyword evidence="4" id="KW-1185">Reference proteome</keyword>
<dbReference type="InterPro" id="IPR012910">
    <property type="entry name" value="Plug_dom"/>
</dbReference>
<evidence type="ECO:0000313" key="4">
    <source>
        <dbReference type="Proteomes" id="UP000198596"/>
    </source>
</evidence>
<reference evidence="4" key="1">
    <citation type="submission" date="2016-10" db="EMBL/GenBank/DDBJ databases">
        <authorList>
            <person name="Varghese N."/>
            <person name="Submissions S."/>
        </authorList>
    </citation>
    <scope>NUCLEOTIDE SEQUENCE [LARGE SCALE GENOMIC DNA]</scope>
    <source>
        <strain evidence="4">CGMCC 1.9227</strain>
    </source>
</reference>
<gene>
    <name evidence="3" type="ORF">SAMN04488131_106105</name>
</gene>